<dbReference type="GO" id="GO:0036228">
    <property type="term" value="P:protein localization to nuclear inner membrane"/>
    <property type="evidence" value="ECO:0007669"/>
    <property type="project" value="TreeGrafter"/>
</dbReference>
<evidence type="ECO:0000259" key="6">
    <source>
        <dbReference type="Pfam" id="PF08801"/>
    </source>
</evidence>
<dbReference type="Gene3D" id="1.20.58.1780">
    <property type="match status" value="1"/>
</dbReference>
<dbReference type="EMBL" id="JAEPRD010000090">
    <property type="protein sequence ID" value="KAG2199937.1"/>
    <property type="molecule type" value="Genomic_DNA"/>
</dbReference>
<feature type="domain" description="Nucleoporin Nup133/Nup155-like N-terminal" evidence="6">
    <location>
        <begin position="62"/>
        <end position="455"/>
    </location>
</feature>
<comment type="similarity">
    <text evidence="2">Belongs to the non-repetitive/WGA-negative nucleoporin family.</text>
</comment>
<comment type="subcellular location">
    <subcellularLocation>
        <location evidence="1">Nucleus</location>
    </subcellularLocation>
</comment>
<comment type="caution">
    <text evidence="7">The sequence shown here is derived from an EMBL/GenBank/DDBJ whole genome shotgun (WGS) entry which is preliminary data.</text>
</comment>
<dbReference type="PANTHER" id="PTHR10350">
    <property type="entry name" value="NUCLEAR PORE COMPLEX PROTEIN NUP155"/>
    <property type="match status" value="1"/>
</dbReference>
<dbReference type="GO" id="GO:0044611">
    <property type="term" value="C:nuclear pore inner ring"/>
    <property type="evidence" value="ECO:0007669"/>
    <property type="project" value="TreeGrafter"/>
</dbReference>
<dbReference type="Pfam" id="PF08801">
    <property type="entry name" value="Nucleoporin_N"/>
    <property type="match status" value="1"/>
</dbReference>
<evidence type="ECO:0000313" key="8">
    <source>
        <dbReference type="Proteomes" id="UP000603453"/>
    </source>
</evidence>
<feature type="domain" description="Nucleoporin Nup133/Nup155-like C-terminal" evidence="5">
    <location>
        <begin position="549"/>
        <end position="977"/>
    </location>
</feature>
<name>A0A8H7QWA2_9FUNG</name>
<keyword evidence="3" id="KW-0813">Transport</keyword>
<dbReference type="InterPro" id="IPR042533">
    <property type="entry name" value="Nucleoporin_Nup155_C_1"/>
</dbReference>
<keyword evidence="4" id="KW-0539">Nucleus</keyword>
<reference evidence="7" key="1">
    <citation type="submission" date="2020-12" db="EMBL/GenBank/DDBJ databases">
        <title>Metabolic potential, ecology and presence of endohyphal bacteria is reflected in genomic diversity of Mucoromycotina.</title>
        <authorList>
            <person name="Muszewska A."/>
            <person name="Okrasinska A."/>
            <person name="Steczkiewicz K."/>
            <person name="Drgas O."/>
            <person name="Orlowska M."/>
            <person name="Perlinska-Lenart U."/>
            <person name="Aleksandrzak-Piekarczyk T."/>
            <person name="Szatraj K."/>
            <person name="Zielenkiewicz U."/>
            <person name="Pilsyk S."/>
            <person name="Malc E."/>
            <person name="Mieczkowski P."/>
            <person name="Kruszewska J.S."/>
            <person name="Biernat P."/>
            <person name="Pawlowska J."/>
        </authorList>
    </citation>
    <scope>NUCLEOTIDE SEQUENCE</scope>
    <source>
        <strain evidence="7">WA0000017839</strain>
    </source>
</reference>
<evidence type="ECO:0000313" key="7">
    <source>
        <dbReference type="EMBL" id="KAG2199937.1"/>
    </source>
</evidence>
<gene>
    <name evidence="7" type="ORF">INT47_009263</name>
</gene>
<dbReference type="Proteomes" id="UP000603453">
    <property type="component" value="Unassembled WGS sequence"/>
</dbReference>
<dbReference type="OrthoDB" id="338970at2759"/>
<dbReference type="GO" id="GO:0017056">
    <property type="term" value="F:structural constituent of nuclear pore"/>
    <property type="evidence" value="ECO:0007669"/>
    <property type="project" value="InterPro"/>
</dbReference>
<keyword evidence="8" id="KW-1185">Reference proteome</keyword>
<dbReference type="InterPro" id="IPR014908">
    <property type="entry name" value="Nucleoporin_Nup133/Nup155_N"/>
</dbReference>
<dbReference type="Gene3D" id="1.25.40.440">
    <property type="entry name" value="Nucleoporin, helical domain, central subdomain"/>
    <property type="match status" value="1"/>
</dbReference>
<evidence type="ECO:0000259" key="5">
    <source>
        <dbReference type="Pfam" id="PF03177"/>
    </source>
</evidence>
<evidence type="ECO:0000256" key="2">
    <source>
        <dbReference type="ARBA" id="ARBA00007373"/>
    </source>
</evidence>
<accession>A0A8H7QWA2</accession>
<evidence type="ECO:0000256" key="3">
    <source>
        <dbReference type="ARBA" id="ARBA00022448"/>
    </source>
</evidence>
<dbReference type="InterPro" id="IPR042537">
    <property type="entry name" value="Nucleoporin_Nup155_C_2"/>
</dbReference>
<proteinExistence type="inferred from homology"/>
<protein>
    <recommendedName>
        <fullName evidence="9">Nucleoporin-domain-containing protein</fullName>
    </recommendedName>
</protein>
<dbReference type="AlphaFoldDB" id="A0A8H7QWA2"/>
<dbReference type="PANTHER" id="PTHR10350:SF6">
    <property type="entry name" value="NUCLEAR PORE COMPLEX PROTEIN NUP155"/>
    <property type="match status" value="1"/>
</dbReference>
<dbReference type="Pfam" id="PF03177">
    <property type="entry name" value="Nucleoporin_C"/>
    <property type="match status" value="1"/>
</dbReference>
<dbReference type="GO" id="GO:0006606">
    <property type="term" value="P:protein import into nucleus"/>
    <property type="evidence" value="ECO:0007669"/>
    <property type="project" value="TreeGrafter"/>
</dbReference>
<dbReference type="GO" id="GO:0000972">
    <property type="term" value="P:transcription-dependent tethering of RNA polymerase II gene DNA at nuclear periphery"/>
    <property type="evidence" value="ECO:0007669"/>
    <property type="project" value="TreeGrafter"/>
</dbReference>
<sequence>MENSSPENTITAVNKATSVIETRGTLDANFPDLRKTFRAEFVYNETKHEAVQPVILKESIILPEEGLEALQTFNPSANAAGIAPFINKAYFTIKNCLYLWDYTERKMIVHEEEDEIVGAAFVKPKAGVFAAEINQLLIISTIRQVKIIAASYNPTTGLKVFQTDLNTTASGVNMKVIVGTNKGRVFMLGNDGNVWELDYRSDETWFTGKCSKKLHTTSSPLSFIIPTTKDPVIQLAINECGNVLYQLTQNSNIIVTYLGEDGSSFNTVLQCKDAAKLANSSVPNSPYVASNVFKIVSLNPTSPSESKDYQLVAITSNGSRLYFTQYEGSQHLLNNGPPNTLQLSHVRPPNSDVAPTDVFAHTYYKDGLLIGVKNQNEKRTEDRIVTYSPDLAAIANPNNIINSIPSYTEFNNFLDVPGKIISIVETANTAYQINELTAPFETPGRTFLVLTTYGMAVLVKQRPIDMLYKLICNANQDTAARLRNFESFFQYFGYVNSISLCLGILCSTSSIMKNGLTSVGSVTNDISKSITVLLENMGSAPSAINPQFSSRHDGLALFVYRVINPIWSKPFVKASSNDASAIYSSILAPAQLQRTLTVMRKLSNLMQEKSNYFLRSSNAEEQESLSNLNELIKHMTEGLSFIQYIINTDLSSIVKSIKPEAQKRLLTMTLKDLLTSKDGRKVASDLSYALVDYTSNKYQTTGHVIDVLTEHCGSFCSASNVFLHKAAQQIFSARSATNASQARAMLTESLNMLKKIALHIPADKAAEIAQDFAQQGYPVYGIELALACSSARDPHNTTNAYVKAGCSLNDPAAKTFANKQPFYDIVFDLLYKIVTKTSASVLSESESRNQVFKSAFSSCTDQAFAYYVFEKFIQNKMGEELIKQPLPYLEEFLICPPFNFERNSLLASFYNSNERYEEAARTYFELARAAKDIPTRIKNLLQASVSASSVTSPAKQYEMYQLTEAIKQNLENANRQSVTASQ</sequence>
<dbReference type="InterPro" id="IPR004870">
    <property type="entry name" value="Nucleoporin_Nup155"/>
</dbReference>
<evidence type="ECO:0000256" key="4">
    <source>
        <dbReference type="ARBA" id="ARBA00023242"/>
    </source>
</evidence>
<evidence type="ECO:0008006" key="9">
    <source>
        <dbReference type="Google" id="ProtNLM"/>
    </source>
</evidence>
<organism evidence="7 8">
    <name type="scientific">Mucor saturninus</name>
    <dbReference type="NCBI Taxonomy" id="64648"/>
    <lineage>
        <taxon>Eukaryota</taxon>
        <taxon>Fungi</taxon>
        <taxon>Fungi incertae sedis</taxon>
        <taxon>Mucoromycota</taxon>
        <taxon>Mucoromycotina</taxon>
        <taxon>Mucoromycetes</taxon>
        <taxon>Mucorales</taxon>
        <taxon>Mucorineae</taxon>
        <taxon>Mucoraceae</taxon>
        <taxon>Mucor</taxon>
    </lineage>
</organism>
<dbReference type="Gene3D" id="1.25.40.450">
    <property type="entry name" value="Nucleoporin, helical domain, N-terminal subdomain"/>
    <property type="match status" value="1"/>
</dbReference>
<dbReference type="InterPro" id="IPR007187">
    <property type="entry name" value="Nucleoporin_Nup133/Nup155_C"/>
</dbReference>
<dbReference type="GO" id="GO:0006405">
    <property type="term" value="P:RNA export from nucleus"/>
    <property type="evidence" value="ECO:0007669"/>
    <property type="project" value="TreeGrafter"/>
</dbReference>
<evidence type="ECO:0000256" key="1">
    <source>
        <dbReference type="ARBA" id="ARBA00004123"/>
    </source>
</evidence>